<keyword evidence="2" id="KW-1185">Reference proteome</keyword>
<reference evidence="1 2" key="1">
    <citation type="journal article" date="2019" name="Nat. Ecol. Evol.">
        <title>Megaphylogeny resolves global patterns of mushroom evolution.</title>
        <authorList>
            <person name="Varga T."/>
            <person name="Krizsan K."/>
            <person name="Foldi C."/>
            <person name="Dima B."/>
            <person name="Sanchez-Garcia M."/>
            <person name="Sanchez-Ramirez S."/>
            <person name="Szollosi G.J."/>
            <person name="Szarkandi J.G."/>
            <person name="Papp V."/>
            <person name="Albert L."/>
            <person name="Andreopoulos W."/>
            <person name="Angelini C."/>
            <person name="Antonin V."/>
            <person name="Barry K.W."/>
            <person name="Bougher N.L."/>
            <person name="Buchanan P."/>
            <person name="Buyck B."/>
            <person name="Bense V."/>
            <person name="Catcheside P."/>
            <person name="Chovatia M."/>
            <person name="Cooper J."/>
            <person name="Damon W."/>
            <person name="Desjardin D."/>
            <person name="Finy P."/>
            <person name="Geml J."/>
            <person name="Haridas S."/>
            <person name="Hughes K."/>
            <person name="Justo A."/>
            <person name="Karasinski D."/>
            <person name="Kautmanova I."/>
            <person name="Kiss B."/>
            <person name="Kocsube S."/>
            <person name="Kotiranta H."/>
            <person name="LaButti K.M."/>
            <person name="Lechner B.E."/>
            <person name="Liimatainen K."/>
            <person name="Lipzen A."/>
            <person name="Lukacs Z."/>
            <person name="Mihaltcheva S."/>
            <person name="Morgado L.N."/>
            <person name="Niskanen T."/>
            <person name="Noordeloos M.E."/>
            <person name="Ohm R.A."/>
            <person name="Ortiz-Santana B."/>
            <person name="Ovrebo C."/>
            <person name="Racz N."/>
            <person name="Riley R."/>
            <person name="Savchenko A."/>
            <person name="Shiryaev A."/>
            <person name="Soop K."/>
            <person name="Spirin V."/>
            <person name="Szebenyi C."/>
            <person name="Tomsovsky M."/>
            <person name="Tulloss R.E."/>
            <person name="Uehling J."/>
            <person name="Grigoriev I.V."/>
            <person name="Vagvolgyi C."/>
            <person name="Papp T."/>
            <person name="Martin F.M."/>
            <person name="Miettinen O."/>
            <person name="Hibbett D.S."/>
            <person name="Nagy L.G."/>
        </authorList>
    </citation>
    <scope>NUCLEOTIDE SEQUENCE [LARGE SCALE GENOMIC DNA]</scope>
    <source>
        <strain evidence="1 2">NL-1719</strain>
    </source>
</reference>
<sequence length="780" mass="85956">MPGPSNHASKKKRKAAGTAQKHSKSSGVAGKTQGQQQRGQDAGGVSGMDSNHIASAIEGPSMDPAGSYTDDSSISANRPSTTSVKSVKSRLGTSGTGYGHDIHRHCHQHPPTSHRQSPPSRHAQDSHSRSHAHLLHSSSQSSSSSSTCPSHLLSYPYHQQQQQPQTVGIASSSFDAPSSSTFSSSLREMPPHAQISSPLSFAPLPPPPPAPKGSRSSGTIPRDNNSNSTGHGRTKTGSLDLSNSSSSPKRGRSLVRRRTTNSRHPQVPIEPSQFPSSSHHGQPSAPTSGMQQHEPGPSHGDWNMERKPLSVAITPLLVPHHHHRPRHNFLGVGTTGHGDRSKPSSSDSGSSPSTSQILTPSPPLDHSSLPSHAAADSEHVLMAESETDSYLDYDDEESAQLFGVRVLRVVRHESARVTHSSSQAENRNNRFGDHVVVESGYESMEVEKERKQRERQRTEQARVAERVRNGVQQQRQQEEEQQEQQGSEHQTISEPDEELQSQHQATEEQVESIVSSASLRALLWPDPMPPPMPWEDHTYQYYFDTSMEERTQLSLSSSNHHHHQPVYTSPSHSRSPSRTTSESYHSAYSRGDRPPSTSSSRSGSSEHDGRPRVYTHPDPDFVDAQYRSYSYPYSHSRSPSRVQSTTGRSRSRSLSYSRSPPQHHRPLSRPPSQTQTHSPTQSHSRSASSSTGTSDWFDTCDPNRSGPRSVNFNLVDETTEEEALDDWDKEIIDKITPCLHDPGNGVRVKDVKRFMDSYFAREPALDVCSLAFVRLDWIIS</sequence>
<evidence type="ECO:0000313" key="1">
    <source>
        <dbReference type="EMBL" id="TFK63580.1"/>
    </source>
</evidence>
<dbReference type="EMBL" id="ML208516">
    <property type="protein sequence ID" value="TFK63580.1"/>
    <property type="molecule type" value="Genomic_DNA"/>
</dbReference>
<protein>
    <submittedName>
        <fullName evidence="1">Uncharacterized protein</fullName>
    </submittedName>
</protein>
<gene>
    <name evidence="1" type="ORF">BDN72DRAFT_310784</name>
</gene>
<accession>A0ACD3ACW5</accession>
<proteinExistence type="predicted"/>
<organism evidence="1 2">
    <name type="scientific">Pluteus cervinus</name>
    <dbReference type="NCBI Taxonomy" id="181527"/>
    <lineage>
        <taxon>Eukaryota</taxon>
        <taxon>Fungi</taxon>
        <taxon>Dikarya</taxon>
        <taxon>Basidiomycota</taxon>
        <taxon>Agaricomycotina</taxon>
        <taxon>Agaricomycetes</taxon>
        <taxon>Agaricomycetidae</taxon>
        <taxon>Agaricales</taxon>
        <taxon>Pluteineae</taxon>
        <taxon>Pluteaceae</taxon>
        <taxon>Pluteus</taxon>
    </lineage>
</organism>
<dbReference type="Proteomes" id="UP000308600">
    <property type="component" value="Unassembled WGS sequence"/>
</dbReference>
<evidence type="ECO:0000313" key="2">
    <source>
        <dbReference type="Proteomes" id="UP000308600"/>
    </source>
</evidence>
<name>A0ACD3ACW5_9AGAR</name>